<dbReference type="EMBL" id="CAJVAF010000306">
    <property type="protein sequence ID" value="CAG7594611.1"/>
    <property type="molecule type" value="Genomic_DNA"/>
</dbReference>
<reference evidence="5" key="1">
    <citation type="submission" date="2021-06" db="EMBL/GenBank/DDBJ databases">
        <authorList>
            <person name="Nardi T."/>
            <person name="Nardi T."/>
        </authorList>
    </citation>
    <scope>NUCLEOTIDE SEQUENCE</scope>
</reference>
<dbReference type="NCBIfam" id="TIGR00180">
    <property type="entry name" value="parB_part"/>
    <property type="match status" value="1"/>
</dbReference>
<evidence type="ECO:0000256" key="2">
    <source>
        <dbReference type="ARBA" id="ARBA00022829"/>
    </source>
</evidence>
<comment type="caution">
    <text evidence="5">The sequence shown here is derived from an EMBL/GenBank/DDBJ whole genome shotgun (WGS) entry which is preliminary data.</text>
</comment>
<dbReference type="InterPro" id="IPR004437">
    <property type="entry name" value="ParB/RepB/Spo0J"/>
</dbReference>
<dbReference type="SUPFAM" id="SSF109709">
    <property type="entry name" value="KorB DNA-binding domain-like"/>
    <property type="match status" value="1"/>
</dbReference>
<comment type="similarity">
    <text evidence="1">Belongs to the ParB family.</text>
</comment>
<dbReference type="SMART" id="SM00470">
    <property type="entry name" value="ParB"/>
    <property type="match status" value="1"/>
</dbReference>
<dbReference type="SUPFAM" id="SSF110849">
    <property type="entry name" value="ParB/Sulfiredoxin"/>
    <property type="match status" value="1"/>
</dbReference>
<evidence type="ECO:0000259" key="4">
    <source>
        <dbReference type="SMART" id="SM00470"/>
    </source>
</evidence>
<dbReference type="InterPro" id="IPR036086">
    <property type="entry name" value="ParB/Sulfiredoxin_sf"/>
</dbReference>
<evidence type="ECO:0000256" key="1">
    <source>
        <dbReference type="ARBA" id="ARBA00006295"/>
    </source>
</evidence>
<accession>A0A8S4BWN9</accession>
<dbReference type="GO" id="GO:0007059">
    <property type="term" value="P:chromosome segregation"/>
    <property type="evidence" value="ECO:0007669"/>
    <property type="project" value="UniProtKB-KW"/>
</dbReference>
<dbReference type="CDD" id="cd16393">
    <property type="entry name" value="SPO0J_N"/>
    <property type="match status" value="1"/>
</dbReference>
<evidence type="ECO:0000256" key="3">
    <source>
        <dbReference type="ARBA" id="ARBA00023125"/>
    </source>
</evidence>
<dbReference type="Pfam" id="PF17762">
    <property type="entry name" value="HTH_ParB"/>
    <property type="match status" value="1"/>
</dbReference>
<organism evidence="5 6">
    <name type="scientific">Hyalomma marginatum</name>
    <dbReference type="NCBI Taxonomy" id="34627"/>
    <lineage>
        <taxon>Eukaryota</taxon>
        <taxon>Metazoa</taxon>
        <taxon>Ecdysozoa</taxon>
        <taxon>Arthropoda</taxon>
        <taxon>Chelicerata</taxon>
        <taxon>Arachnida</taxon>
        <taxon>Acari</taxon>
        <taxon>Parasitiformes</taxon>
        <taxon>Ixodida</taxon>
        <taxon>Ixodoidea</taxon>
        <taxon>Ixodidae</taxon>
        <taxon>Hyalomminae</taxon>
        <taxon>Hyalomma</taxon>
    </lineage>
</organism>
<dbReference type="Proteomes" id="UP000837675">
    <property type="component" value="Unassembled WGS sequence"/>
</dbReference>
<dbReference type="PANTHER" id="PTHR33375">
    <property type="entry name" value="CHROMOSOME-PARTITIONING PROTEIN PARB-RELATED"/>
    <property type="match status" value="1"/>
</dbReference>
<feature type="domain" description="ParB-like N-terminal" evidence="4">
    <location>
        <begin position="45"/>
        <end position="133"/>
    </location>
</feature>
<dbReference type="AlphaFoldDB" id="A0A8S4BWN9"/>
<dbReference type="Gene3D" id="1.10.10.2830">
    <property type="match status" value="1"/>
</dbReference>
<gene>
    <name evidence="5" type="ORF">MHYMCMPASI_00792</name>
</gene>
<dbReference type="GO" id="GO:0003677">
    <property type="term" value="F:DNA binding"/>
    <property type="evidence" value="ECO:0007669"/>
    <property type="project" value="UniProtKB-KW"/>
</dbReference>
<dbReference type="InterPro" id="IPR003115">
    <property type="entry name" value="ParB_N"/>
</dbReference>
<dbReference type="Pfam" id="PF02195">
    <property type="entry name" value="ParB_N"/>
    <property type="match status" value="1"/>
</dbReference>
<dbReference type="InterPro" id="IPR050336">
    <property type="entry name" value="Chromosome_partition/occlusion"/>
</dbReference>
<evidence type="ECO:0000313" key="6">
    <source>
        <dbReference type="Proteomes" id="UP000837675"/>
    </source>
</evidence>
<dbReference type="InterPro" id="IPR041468">
    <property type="entry name" value="HTH_ParB/Spo0J"/>
</dbReference>
<dbReference type="PANTHER" id="PTHR33375:SF1">
    <property type="entry name" value="CHROMOSOME-PARTITIONING PROTEIN PARB-RELATED"/>
    <property type="match status" value="1"/>
</dbReference>
<proteinExistence type="inferred from homology"/>
<name>A0A8S4BWN9_9ACAR</name>
<keyword evidence="3" id="KW-0238">DNA-binding</keyword>
<dbReference type="GO" id="GO:0005694">
    <property type="term" value="C:chromosome"/>
    <property type="evidence" value="ECO:0007669"/>
    <property type="project" value="TreeGrafter"/>
</dbReference>
<evidence type="ECO:0000313" key="5">
    <source>
        <dbReference type="EMBL" id="CAG7594611.1"/>
    </source>
</evidence>
<keyword evidence="6" id="KW-1185">Reference proteome</keyword>
<sequence length="310" mass="35034">MNNDKKALGKGLSALISDATISLIRNNQVVQDINSSVMLQSDKIVELPVNNIEANFEQPRKAINNIEELAESVSKHGILQPILVRRGPGDKFQIIAGERRWRAAKLANFVTIPAIIKDNDEKTLFEISIIENIQREDLKPLEEAEAYSRLIENFGYTQENLSSRLGKSRVHVTNMLRLLKLPREIKKMIEEEKISAGHARAIINSEEPLVLAEQVVKKQLSVRKTEELARVKKSKVQAQYEPTYSSIGQNLENVINLQTTDVDLQQIEESISSKLEMKAKVIMDGDNSYIVIKPNNIGDIEKFLNLLNKD</sequence>
<protein>
    <submittedName>
        <fullName evidence="5">ParB/RepB/Spo0J family partition protein</fullName>
    </submittedName>
</protein>
<dbReference type="FunFam" id="1.10.10.2830:FF:000001">
    <property type="entry name" value="Chromosome partitioning protein ParB"/>
    <property type="match status" value="1"/>
</dbReference>
<dbReference type="FunFam" id="3.90.1530.30:FF:000001">
    <property type="entry name" value="Chromosome partitioning protein ParB"/>
    <property type="match status" value="1"/>
</dbReference>
<dbReference type="Gene3D" id="3.90.1530.30">
    <property type="match status" value="1"/>
</dbReference>
<keyword evidence="2" id="KW-0159">Chromosome partition</keyword>